<dbReference type="Gene3D" id="3.20.20.70">
    <property type="entry name" value="Aldolase class I"/>
    <property type="match status" value="1"/>
</dbReference>
<dbReference type="EMBL" id="CP025781">
    <property type="protein sequence ID" value="QBC43042.1"/>
    <property type="molecule type" value="Genomic_DNA"/>
</dbReference>
<dbReference type="GO" id="GO:0008840">
    <property type="term" value="F:4-hydroxy-tetrahydrodipicolinate synthase activity"/>
    <property type="evidence" value="ECO:0007669"/>
    <property type="project" value="TreeGrafter"/>
</dbReference>
<dbReference type="SMART" id="SM01130">
    <property type="entry name" value="DHDPS"/>
    <property type="match status" value="1"/>
</dbReference>
<feature type="binding site" evidence="5">
    <location>
        <position position="49"/>
    </location>
    <ligand>
        <name>pyruvate</name>
        <dbReference type="ChEBI" id="CHEBI:15361"/>
    </ligand>
</feature>
<reference evidence="6 7" key="1">
    <citation type="submission" date="2018-01" db="EMBL/GenBank/DDBJ databases">
        <title>Genome sequence of Iodobacter sp. strain PCH194 isolated from Indian Trans-Himalaya.</title>
        <authorList>
            <person name="Kumar V."/>
            <person name="Thakur V."/>
            <person name="Kumar S."/>
            <person name="Singh D."/>
        </authorList>
    </citation>
    <scope>NUCLEOTIDE SEQUENCE [LARGE SCALE GENOMIC DNA]</scope>
    <source>
        <strain evidence="6 7">PCH194</strain>
    </source>
</reference>
<accession>A0A7G3G772</accession>
<dbReference type="PANTHER" id="PTHR12128:SF66">
    <property type="entry name" value="4-HYDROXY-2-OXOGLUTARATE ALDOLASE, MITOCHONDRIAL"/>
    <property type="match status" value="1"/>
</dbReference>
<proteinExistence type="inferred from homology"/>
<evidence type="ECO:0000256" key="2">
    <source>
        <dbReference type="ARBA" id="ARBA00023239"/>
    </source>
</evidence>
<evidence type="ECO:0000256" key="3">
    <source>
        <dbReference type="PIRNR" id="PIRNR001365"/>
    </source>
</evidence>
<evidence type="ECO:0000256" key="1">
    <source>
        <dbReference type="ARBA" id="ARBA00007592"/>
    </source>
</evidence>
<dbReference type="PIRSF" id="PIRSF001365">
    <property type="entry name" value="DHDPS"/>
    <property type="match status" value="1"/>
</dbReference>
<dbReference type="PANTHER" id="PTHR12128">
    <property type="entry name" value="DIHYDRODIPICOLINATE SYNTHASE"/>
    <property type="match status" value="1"/>
</dbReference>
<dbReference type="InterPro" id="IPR013785">
    <property type="entry name" value="Aldolase_TIM"/>
</dbReference>
<dbReference type="InterPro" id="IPR002220">
    <property type="entry name" value="DapA-like"/>
</dbReference>
<name>A0A7G3G772_9NEIS</name>
<comment type="similarity">
    <text evidence="1 3">Belongs to the DapA family.</text>
</comment>
<evidence type="ECO:0000313" key="7">
    <source>
        <dbReference type="Proteomes" id="UP000515917"/>
    </source>
</evidence>
<feature type="active site" description="Schiff-base intermediate with substrate" evidence="4">
    <location>
        <position position="166"/>
    </location>
</feature>
<dbReference type="AlphaFoldDB" id="A0A7G3G772"/>
<dbReference type="KEGG" id="ifl:C1H71_05405"/>
<protein>
    <submittedName>
        <fullName evidence="6">Dihydrodipicolinate synthase family protein</fullName>
    </submittedName>
</protein>
<evidence type="ECO:0000256" key="5">
    <source>
        <dbReference type="PIRSR" id="PIRSR001365-2"/>
    </source>
</evidence>
<evidence type="ECO:0000256" key="4">
    <source>
        <dbReference type="PIRSR" id="PIRSR001365-1"/>
    </source>
</evidence>
<dbReference type="PRINTS" id="PR00146">
    <property type="entry name" value="DHPICSNTHASE"/>
</dbReference>
<organism evidence="6 7">
    <name type="scientific">Iodobacter fluviatilis</name>
    <dbReference type="NCBI Taxonomy" id="537"/>
    <lineage>
        <taxon>Bacteria</taxon>
        <taxon>Pseudomonadati</taxon>
        <taxon>Pseudomonadota</taxon>
        <taxon>Betaproteobacteria</taxon>
        <taxon>Neisseriales</taxon>
        <taxon>Chitinibacteraceae</taxon>
        <taxon>Iodobacter</taxon>
    </lineage>
</organism>
<keyword evidence="7" id="KW-1185">Reference proteome</keyword>
<dbReference type="SUPFAM" id="SSF51569">
    <property type="entry name" value="Aldolase"/>
    <property type="match status" value="1"/>
</dbReference>
<keyword evidence="2 3" id="KW-0456">Lyase</keyword>
<dbReference type="CDD" id="cd00408">
    <property type="entry name" value="DHDPS-like"/>
    <property type="match status" value="1"/>
</dbReference>
<dbReference type="Proteomes" id="UP000515917">
    <property type="component" value="Chromosome"/>
</dbReference>
<dbReference type="RefSeq" id="WP_130105650.1">
    <property type="nucleotide sequence ID" value="NZ_CP025781.1"/>
</dbReference>
<evidence type="ECO:0000313" key="6">
    <source>
        <dbReference type="EMBL" id="QBC43042.1"/>
    </source>
</evidence>
<sequence>MKPLFHGIIAYPVTPFAEHDGSVDLAQLTKLIDKLINDGVHAIAPLGSTGESAYLSDEEWDAVTSASISAVDKRVPIIVGISDLTTKNAIRRAKYAEQAGADAVMVLPVSYWKLSEEEIIRHYSSIGAALSIPIMLYNNPATSGIDLSPELIVRISKAVSNVTMVKESTGDIQRMHRLNQLSNGSLPFYNGSNTLALAALSAGATGWCTATPNLNAALPLALYNAISTGDLAAARQHFFKQLPLLQFIMKGGLPTTIKAGLRLQGFDAGIPRAPLLPLGEKGNDELQTILNGI</sequence>
<gene>
    <name evidence="6" type="ORF">C1H71_05405</name>
</gene>
<dbReference type="GO" id="GO:0005829">
    <property type="term" value="C:cytosol"/>
    <property type="evidence" value="ECO:0007669"/>
    <property type="project" value="TreeGrafter"/>
</dbReference>
<dbReference type="Pfam" id="PF00701">
    <property type="entry name" value="DHDPS"/>
    <property type="match status" value="1"/>
</dbReference>
<feature type="active site" description="Proton donor/acceptor" evidence="4">
    <location>
        <position position="137"/>
    </location>
</feature>